<dbReference type="CDD" id="cd02440">
    <property type="entry name" value="AdoMet_MTases"/>
    <property type="match status" value="1"/>
</dbReference>
<dbReference type="PANTHER" id="PTHR11061:SF49">
    <property type="entry name" value="23S RRNA (URACIL(1939)-C(5))-METHYLTRANSFERASE RLMD"/>
    <property type="match status" value="1"/>
</dbReference>
<comment type="function">
    <text evidence="9">Catalyzes the formation of 5-methyl-uridine at position 1939 (m5U1939) in 23S rRNA.</text>
</comment>
<dbReference type="PROSITE" id="PS01230">
    <property type="entry name" value="TRMA_1"/>
    <property type="match status" value="1"/>
</dbReference>
<evidence type="ECO:0000256" key="10">
    <source>
        <dbReference type="PROSITE-ProRule" id="PRU01024"/>
    </source>
</evidence>
<feature type="binding site" evidence="9">
    <location>
        <position position="88"/>
    </location>
    <ligand>
        <name>[4Fe-4S] cluster</name>
        <dbReference type="ChEBI" id="CHEBI:49883"/>
    </ligand>
</feature>
<evidence type="ECO:0000256" key="11">
    <source>
        <dbReference type="PROSITE-ProRule" id="PRU10015"/>
    </source>
</evidence>
<dbReference type="Gene3D" id="2.40.50.140">
    <property type="entry name" value="Nucleic acid-binding proteins"/>
    <property type="match status" value="1"/>
</dbReference>
<dbReference type="InterPro" id="IPR012340">
    <property type="entry name" value="NA-bd_OB-fold"/>
</dbReference>
<dbReference type="SUPFAM" id="SSF50249">
    <property type="entry name" value="Nucleic acid-binding proteins"/>
    <property type="match status" value="1"/>
</dbReference>
<reference evidence="14" key="1">
    <citation type="submission" date="2023-07" db="EMBL/GenBank/DDBJ databases">
        <title>Molecular identification of indigenous halophilic bacteria isolated from red sea cost, biodegradation of synthetic dyes and assessment of degraded metabolite toxicity.</title>
        <authorList>
            <person name="Chaieb K."/>
            <person name="Altayb H.N."/>
        </authorList>
    </citation>
    <scope>NUCLEOTIDE SEQUENCE [LARGE SCALE GENOMIC DNA]</scope>
    <source>
        <strain evidence="14">K20</strain>
    </source>
</reference>
<dbReference type="PROSITE" id="PS50926">
    <property type="entry name" value="TRAM"/>
    <property type="match status" value="1"/>
</dbReference>
<dbReference type="RefSeq" id="WP_225250158.1">
    <property type="nucleotide sequence ID" value="NZ_JAIWIU010000043.1"/>
</dbReference>
<keyword evidence="2 9" id="KW-0698">rRNA processing</keyword>
<keyword evidence="5 9" id="KW-0949">S-adenosyl-L-methionine</keyword>
<evidence type="ECO:0000256" key="5">
    <source>
        <dbReference type="ARBA" id="ARBA00022691"/>
    </source>
</evidence>
<dbReference type="GO" id="GO:0032259">
    <property type="term" value="P:methylation"/>
    <property type="evidence" value="ECO:0007669"/>
    <property type="project" value="UniProtKB-KW"/>
</dbReference>
<dbReference type="NCBIfam" id="NF009639">
    <property type="entry name" value="PRK13168.1"/>
    <property type="match status" value="1"/>
</dbReference>
<feature type="binding site" evidence="9 10">
    <location>
        <position position="322"/>
    </location>
    <ligand>
        <name>S-adenosyl-L-methionine</name>
        <dbReference type="ChEBI" id="CHEBI:59789"/>
    </ligand>
</feature>
<dbReference type="EC" id="2.1.1.190" evidence="9"/>
<dbReference type="PROSITE" id="PS51687">
    <property type="entry name" value="SAM_MT_RNA_M5U"/>
    <property type="match status" value="1"/>
</dbReference>
<evidence type="ECO:0000256" key="8">
    <source>
        <dbReference type="ARBA" id="ARBA00023014"/>
    </source>
</evidence>
<feature type="binding site" evidence="9">
    <location>
        <position position="91"/>
    </location>
    <ligand>
        <name>[4Fe-4S] cluster</name>
        <dbReference type="ChEBI" id="CHEBI:49883"/>
    </ligand>
</feature>
<dbReference type="NCBIfam" id="TIGR00479">
    <property type="entry name" value="rumA"/>
    <property type="match status" value="1"/>
</dbReference>
<dbReference type="Pfam" id="PF05958">
    <property type="entry name" value="tRNA_U5-meth_tr"/>
    <property type="match status" value="1"/>
</dbReference>
<dbReference type="InterPro" id="IPR030391">
    <property type="entry name" value="MeTrfase_TrmA_CS"/>
</dbReference>
<organism evidence="13 14">
    <name type="scientific">Vibrio tritonius</name>
    <dbReference type="NCBI Taxonomy" id="1435069"/>
    <lineage>
        <taxon>Bacteria</taxon>
        <taxon>Pseudomonadati</taxon>
        <taxon>Pseudomonadota</taxon>
        <taxon>Gammaproteobacteria</taxon>
        <taxon>Vibrionales</taxon>
        <taxon>Vibrionaceae</taxon>
        <taxon>Vibrio</taxon>
    </lineage>
</organism>
<evidence type="ECO:0000256" key="2">
    <source>
        <dbReference type="ARBA" id="ARBA00022552"/>
    </source>
</evidence>
<sequence>MARFFQPKKKTSIDTKHQAIKVEKLDHQGAGIAFLNKKPVFIEGALAGEQVLMQLTESKSKYARGKLIKVLEPSPERVNPFCPHYQLCGGCDLQHLQRAAQVAHKQQALSQLMRKFSGETLTLSEPVITEDKGYRRRARMSMMWNKKVKHLDFGFRQRASKNIVNVTDCPVLDAKLNHHLAPLKTLLSDFQQPETLGHLELVRGSNTAVIVLRHLAPLAEKDRAALVAYAQDNSLTLYLMPETNQLVKVWGDDPYYDENGVTVPFLPTNFIQVNQSVNRKMVEQAIAWLDVESSDRVLDLFCGLGNFSLPLAKLAHEVVGVEGIDDMVLKASDNAQINQLKNVSFYQANLEEDMTTQAWAEQKFDKILLDPARAGAAGIIEQLGAFSASKVVYVSCNPATLARDSQSLLNQGYELVRLGMLDMFPHTSHLESMALFVKKR</sequence>
<feature type="domain" description="TRAM" evidence="12">
    <location>
        <begin position="10"/>
        <end position="69"/>
    </location>
</feature>
<evidence type="ECO:0000256" key="4">
    <source>
        <dbReference type="ARBA" id="ARBA00022679"/>
    </source>
</evidence>
<keyword evidence="14" id="KW-1185">Reference proteome</keyword>
<evidence type="ECO:0000256" key="9">
    <source>
        <dbReference type="HAMAP-Rule" id="MF_01010"/>
    </source>
</evidence>
<comment type="catalytic activity">
    <reaction evidence="9">
        <text>uridine(1939) in 23S rRNA + S-adenosyl-L-methionine = 5-methyluridine(1939) in 23S rRNA + S-adenosyl-L-homocysteine + H(+)</text>
        <dbReference type="Rhea" id="RHEA:42908"/>
        <dbReference type="Rhea" id="RHEA-COMP:10278"/>
        <dbReference type="Rhea" id="RHEA-COMP:10279"/>
        <dbReference type="ChEBI" id="CHEBI:15378"/>
        <dbReference type="ChEBI" id="CHEBI:57856"/>
        <dbReference type="ChEBI" id="CHEBI:59789"/>
        <dbReference type="ChEBI" id="CHEBI:65315"/>
        <dbReference type="ChEBI" id="CHEBI:74447"/>
        <dbReference type="EC" id="2.1.1.190"/>
    </reaction>
</comment>
<dbReference type="Gene3D" id="2.40.50.1070">
    <property type="match status" value="1"/>
</dbReference>
<dbReference type="EMBL" id="JAIWIU010000043">
    <property type="protein sequence ID" value="MCA2015983.1"/>
    <property type="molecule type" value="Genomic_DNA"/>
</dbReference>
<dbReference type="GO" id="GO:0008168">
    <property type="term" value="F:methyltransferase activity"/>
    <property type="evidence" value="ECO:0007669"/>
    <property type="project" value="UniProtKB-KW"/>
</dbReference>
<comment type="caution">
    <text evidence="13">The sequence shown here is derived from an EMBL/GenBank/DDBJ whole genome shotgun (WGS) entry which is preliminary data.</text>
</comment>
<dbReference type="Proteomes" id="UP001199044">
    <property type="component" value="Unassembled WGS sequence"/>
</dbReference>
<dbReference type="Pfam" id="PF01938">
    <property type="entry name" value="TRAM"/>
    <property type="match status" value="1"/>
</dbReference>
<feature type="binding site" evidence="9">
    <location>
        <position position="82"/>
    </location>
    <ligand>
        <name>[4Fe-4S] cluster</name>
        <dbReference type="ChEBI" id="CHEBI:49883"/>
    </ligand>
</feature>
<dbReference type="SUPFAM" id="SSF53335">
    <property type="entry name" value="S-adenosyl-L-methionine-dependent methyltransferases"/>
    <property type="match status" value="1"/>
</dbReference>
<feature type="binding site" evidence="9 10">
    <location>
        <position position="272"/>
    </location>
    <ligand>
        <name>S-adenosyl-L-methionine</name>
        <dbReference type="ChEBI" id="CHEBI:59789"/>
    </ligand>
</feature>
<evidence type="ECO:0000313" key="14">
    <source>
        <dbReference type="Proteomes" id="UP001199044"/>
    </source>
</evidence>
<evidence type="ECO:0000256" key="1">
    <source>
        <dbReference type="ARBA" id="ARBA00022485"/>
    </source>
</evidence>
<keyword evidence="3 9" id="KW-0489">Methyltransferase</keyword>
<dbReference type="InterPro" id="IPR030390">
    <property type="entry name" value="MeTrfase_TrmA_AS"/>
</dbReference>
<keyword evidence="4 9" id="KW-0808">Transferase</keyword>
<keyword evidence="1 9" id="KW-0004">4Fe-4S</keyword>
<feature type="binding site" evidence="9">
    <location>
        <position position="306"/>
    </location>
    <ligand>
        <name>S-adenosyl-L-methionine</name>
        <dbReference type="ChEBI" id="CHEBI:59789"/>
    </ligand>
</feature>
<accession>A0ABS7YJX6</accession>
<dbReference type="InterPro" id="IPR002792">
    <property type="entry name" value="TRAM_dom"/>
</dbReference>
<feature type="active site" description="Nucleophile" evidence="9 10">
    <location>
        <position position="396"/>
    </location>
</feature>
<evidence type="ECO:0000256" key="7">
    <source>
        <dbReference type="ARBA" id="ARBA00023004"/>
    </source>
</evidence>
<feature type="binding site" evidence="9 10">
    <location>
        <position position="370"/>
    </location>
    <ligand>
        <name>S-adenosyl-L-methionine</name>
        <dbReference type="ChEBI" id="CHEBI:59789"/>
    </ligand>
</feature>
<dbReference type="InterPro" id="IPR001566">
    <property type="entry name" value="23S_rRNA_MeTrfase_RlmD"/>
</dbReference>
<evidence type="ECO:0000313" key="13">
    <source>
        <dbReference type="EMBL" id="MCA2015983.1"/>
    </source>
</evidence>
<keyword evidence="6 9" id="KW-0479">Metal-binding</keyword>
<dbReference type="InterPro" id="IPR029063">
    <property type="entry name" value="SAM-dependent_MTases_sf"/>
</dbReference>
<comment type="similarity">
    <text evidence="9">Belongs to the class I-like SAM-binding methyltransferase superfamily. RNA M5U methyltransferase family. RlmD subfamily.</text>
</comment>
<feature type="binding site" evidence="9">
    <location>
        <position position="169"/>
    </location>
    <ligand>
        <name>[4Fe-4S] cluster</name>
        <dbReference type="ChEBI" id="CHEBI:49883"/>
    </ligand>
</feature>
<protein>
    <recommendedName>
        <fullName evidence="9">23S rRNA (uracil(1939)-C(5))-methyltransferase RlmD</fullName>
        <ecNumber evidence="9">2.1.1.190</ecNumber>
    </recommendedName>
    <alternativeName>
        <fullName evidence="9">23S rRNA(m5U1939)-methyltransferase</fullName>
    </alternativeName>
</protein>
<dbReference type="PROSITE" id="PS01231">
    <property type="entry name" value="TRMA_2"/>
    <property type="match status" value="1"/>
</dbReference>
<feature type="active site" evidence="11">
    <location>
        <position position="396"/>
    </location>
</feature>
<feature type="binding site" evidence="9">
    <location>
        <position position="349"/>
    </location>
    <ligand>
        <name>S-adenosyl-L-methionine</name>
        <dbReference type="ChEBI" id="CHEBI:59789"/>
    </ligand>
</feature>
<keyword evidence="8 9" id="KW-0411">Iron-sulfur</keyword>
<feature type="binding site" evidence="9 10">
    <location>
        <position position="301"/>
    </location>
    <ligand>
        <name>S-adenosyl-L-methionine</name>
        <dbReference type="ChEBI" id="CHEBI:59789"/>
    </ligand>
</feature>
<dbReference type="Gene3D" id="3.40.50.150">
    <property type="entry name" value="Vaccinia Virus protein VP39"/>
    <property type="match status" value="1"/>
</dbReference>
<proteinExistence type="inferred from homology"/>
<evidence type="ECO:0000256" key="6">
    <source>
        <dbReference type="ARBA" id="ARBA00022723"/>
    </source>
</evidence>
<gene>
    <name evidence="9 13" type="primary">rlmD</name>
    <name evidence="13" type="ORF">LDJ79_07665</name>
</gene>
<dbReference type="InterPro" id="IPR010280">
    <property type="entry name" value="U5_MeTrfase_fam"/>
</dbReference>
<name>A0ABS7YJX6_9VIBR</name>
<keyword evidence="7 9" id="KW-0408">Iron</keyword>
<dbReference type="HAMAP" id="MF_01010">
    <property type="entry name" value="23SrRNA_methyltr_RlmD"/>
    <property type="match status" value="1"/>
</dbReference>
<evidence type="ECO:0000259" key="12">
    <source>
        <dbReference type="PROSITE" id="PS50926"/>
    </source>
</evidence>
<dbReference type="PANTHER" id="PTHR11061">
    <property type="entry name" value="RNA M5U METHYLTRANSFERASE"/>
    <property type="match status" value="1"/>
</dbReference>
<evidence type="ECO:0000256" key="3">
    <source>
        <dbReference type="ARBA" id="ARBA00022603"/>
    </source>
</evidence>